<organism evidence="2 3">
    <name type="scientific">Anopheles epiroticus</name>
    <dbReference type="NCBI Taxonomy" id="199890"/>
    <lineage>
        <taxon>Eukaryota</taxon>
        <taxon>Metazoa</taxon>
        <taxon>Ecdysozoa</taxon>
        <taxon>Arthropoda</taxon>
        <taxon>Hexapoda</taxon>
        <taxon>Insecta</taxon>
        <taxon>Pterygota</taxon>
        <taxon>Neoptera</taxon>
        <taxon>Endopterygota</taxon>
        <taxon>Diptera</taxon>
        <taxon>Nematocera</taxon>
        <taxon>Culicoidea</taxon>
        <taxon>Culicidae</taxon>
        <taxon>Anophelinae</taxon>
        <taxon>Anopheles</taxon>
    </lineage>
</organism>
<keyword evidence="3" id="KW-1185">Reference proteome</keyword>
<feature type="region of interest" description="Disordered" evidence="1">
    <location>
        <begin position="50"/>
        <end position="70"/>
    </location>
</feature>
<dbReference type="VEuPathDB" id="VectorBase:AEPI011336"/>
<evidence type="ECO:0000313" key="3">
    <source>
        <dbReference type="Proteomes" id="UP000075885"/>
    </source>
</evidence>
<accession>A0A182PWJ9</accession>
<feature type="compositionally biased region" description="Low complexity" evidence="1">
    <location>
        <begin position="50"/>
        <end position="59"/>
    </location>
</feature>
<reference evidence="3" key="1">
    <citation type="submission" date="2013-03" db="EMBL/GenBank/DDBJ databases">
        <title>The Genome Sequence of Anopheles epiroticus epiroticus2.</title>
        <authorList>
            <consortium name="The Broad Institute Genomics Platform"/>
            <person name="Neafsey D.E."/>
            <person name="Howell P."/>
            <person name="Walker B."/>
            <person name="Young S.K."/>
            <person name="Zeng Q."/>
            <person name="Gargeya S."/>
            <person name="Fitzgerald M."/>
            <person name="Haas B."/>
            <person name="Abouelleil A."/>
            <person name="Allen A.W."/>
            <person name="Alvarado L."/>
            <person name="Arachchi H.M."/>
            <person name="Berlin A.M."/>
            <person name="Chapman S.B."/>
            <person name="Gainer-Dewar J."/>
            <person name="Goldberg J."/>
            <person name="Griggs A."/>
            <person name="Gujja S."/>
            <person name="Hansen M."/>
            <person name="Howarth C."/>
            <person name="Imamovic A."/>
            <person name="Ireland A."/>
            <person name="Larimer J."/>
            <person name="McCowan C."/>
            <person name="Murphy C."/>
            <person name="Pearson M."/>
            <person name="Poon T.W."/>
            <person name="Priest M."/>
            <person name="Roberts A."/>
            <person name="Saif S."/>
            <person name="Shea T."/>
            <person name="Sisk P."/>
            <person name="Sykes S."/>
            <person name="Wortman J."/>
            <person name="Nusbaum C."/>
            <person name="Birren B."/>
        </authorList>
    </citation>
    <scope>NUCLEOTIDE SEQUENCE [LARGE SCALE GENOMIC DNA]</scope>
    <source>
        <strain evidence="3">Epiroticus2</strain>
    </source>
</reference>
<reference evidence="2" key="2">
    <citation type="submission" date="2020-05" db="UniProtKB">
        <authorList>
            <consortium name="EnsemblMetazoa"/>
        </authorList>
    </citation>
    <scope>IDENTIFICATION</scope>
    <source>
        <strain evidence="2">Epiroticus2</strain>
    </source>
</reference>
<dbReference type="EnsemblMetazoa" id="AEPI011336-RA">
    <property type="protein sequence ID" value="AEPI011336-PA"/>
    <property type="gene ID" value="AEPI011336"/>
</dbReference>
<evidence type="ECO:0000256" key="1">
    <source>
        <dbReference type="SAM" id="MobiDB-lite"/>
    </source>
</evidence>
<dbReference type="AlphaFoldDB" id="A0A182PWJ9"/>
<protein>
    <submittedName>
        <fullName evidence="2">Uncharacterized protein</fullName>
    </submittedName>
</protein>
<dbReference type="Proteomes" id="UP000075885">
    <property type="component" value="Unassembled WGS sequence"/>
</dbReference>
<proteinExistence type="predicted"/>
<name>A0A182PWJ9_9DIPT</name>
<sequence>MVPAAAPADEVTGSGVASDYVMVASRKTQQRSHIAGEGVAGQHQIVLRQAQQQQPYAERQQNRGLGRKRPDVIIVTPASTAEKSYTYRDVYEKLQRSDMASNDKEKLRRGNRTRKNDLKLTLNRDTDAGALTVRIQEVLGECGTARLVTEMICGSNGMAFCAPASDCHEALRNT</sequence>
<evidence type="ECO:0000313" key="2">
    <source>
        <dbReference type="EnsemblMetazoa" id="AEPI011336-PA"/>
    </source>
</evidence>